<evidence type="ECO:0000259" key="8">
    <source>
        <dbReference type="PROSITE" id="PS50157"/>
    </source>
</evidence>
<dbReference type="Pfam" id="PF13894">
    <property type="entry name" value="zf-C2H2_4"/>
    <property type="match status" value="1"/>
</dbReference>
<feature type="domain" description="C2H2-type" evidence="8">
    <location>
        <begin position="460"/>
        <end position="487"/>
    </location>
</feature>
<dbReference type="InterPro" id="IPR013087">
    <property type="entry name" value="Znf_C2H2_type"/>
</dbReference>
<dbReference type="EMBL" id="BMAT01010992">
    <property type="protein sequence ID" value="GFR64627.1"/>
    <property type="molecule type" value="Genomic_DNA"/>
</dbReference>
<dbReference type="Proteomes" id="UP000762676">
    <property type="component" value="Unassembled WGS sequence"/>
</dbReference>
<dbReference type="FunFam" id="3.30.160.60:FF:000446">
    <property type="entry name" value="Zinc finger protein"/>
    <property type="match status" value="2"/>
</dbReference>
<dbReference type="GO" id="GO:0005634">
    <property type="term" value="C:nucleus"/>
    <property type="evidence" value="ECO:0007669"/>
    <property type="project" value="TreeGrafter"/>
</dbReference>
<dbReference type="FunFam" id="3.30.160.60:FF:000557">
    <property type="entry name" value="zinc finger and SCAN domain-containing protein 29"/>
    <property type="match status" value="1"/>
</dbReference>
<dbReference type="PANTHER" id="PTHR24393:SF34">
    <property type="entry name" value="PR_SET DOMAIN 13"/>
    <property type="match status" value="1"/>
</dbReference>
<keyword evidence="4" id="KW-0862">Zinc</keyword>
<feature type="compositionally biased region" description="Polar residues" evidence="7">
    <location>
        <begin position="252"/>
        <end position="270"/>
    </location>
</feature>
<evidence type="ECO:0000256" key="6">
    <source>
        <dbReference type="PROSITE-ProRule" id="PRU00042"/>
    </source>
</evidence>
<dbReference type="FunFam" id="3.30.160.60:FF:000690">
    <property type="entry name" value="Zinc finger protein 354C"/>
    <property type="match status" value="1"/>
</dbReference>
<reference evidence="9 10" key="1">
    <citation type="journal article" date="2021" name="Elife">
        <title>Chloroplast acquisition without the gene transfer in kleptoplastic sea slugs, Plakobranchus ocellatus.</title>
        <authorList>
            <person name="Maeda T."/>
            <person name="Takahashi S."/>
            <person name="Yoshida T."/>
            <person name="Shimamura S."/>
            <person name="Takaki Y."/>
            <person name="Nagai Y."/>
            <person name="Toyoda A."/>
            <person name="Suzuki Y."/>
            <person name="Arimoto A."/>
            <person name="Ishii H."/>
            <person name="Satoh N."/>
            <person name="Nishiyama T."/>
            <person name="Hasebe M."/>
            <person name="Maruyama T."/>
            <person name="Minagawa J."/>
            <person name="Obokata J."/>
            <person name="Shigenobu S."/>
        </authorList>
    </citation>
    <scope>NUCLEOTIDE SEQUENCE [LARGE SCALE GENOMIC DNA]</scope>
</reference>
<feature type="region of interest" description="Disordered" evidence="7">
    <location>
        <begin position="250"/>
        <end position="295"/>
    </location>
</feature>
<dbReference type="Gene3D" id="3.30.160.60">
    <property type="entry name" value="Classic Zinc Finger"/>
    <property type="match status" value="7"/>
</dbReference>
<evidence type="ECO:0000256" key="1">
    <source>
        <dbReference type="ARBA" id="ARBA00022723"/>
    </source>
</evidence>
<dbReference type="GO" id="GO:0000978">
    <property type="term" value="F:RNA polymerase II cis-regulatory region sequence-specific DNA binding"/>
    <property type="evidence" value="ECO:0007669"/>
    <property type="project" value="TreeGrafter"/>
</dbReference>
<keyword evidence="1" id="KW-0479">Metal-binding</keyword>
<dbReference type="InterPro" id="IPR036236">
    <property type="entry name" value="Znf_C2H2_sf"/>
</dbReference>
<dbReference type="PANTHER" id="PTHR24393">
    <property type="entry name" value="ZINC FINGER PROTEIN"/>
    <property type="match status" value="1"/>
</dbReference>
<feature type="compositionally biased region" description="Basic and acidic residues" evidence="7">
    <location>
        <begin position="271"/>
        <end position="280"/>
    </location>
</feature>
<evidence type="ECO:0000256" key="5">
    <source>
        <dbReference type="ARBA" id="ARBA00023242"/>
    </source>
</evidence>
<keyword evidence="2" id="KW-0677">Repeat</keyword>
<feature type="domain" description="C2H2-type" evidence="8">
    <location>
        <begin position="488"/>
        <end position="515"/>
    </location>
</feature>
<feature type="compositionally biased region" description="Polar residues" evidence="7">
    <location>
        <begin position="137"/>
        <end position="148"/>
    </location>
</feature>
<sequence length="542" mass="61934">MGWWIPFTDHELKATIKECPKQISIEQVRKPIAASRKTVRAVVQLEGDDETADIKSVPCGTYGLSELRGRSITQQEWQGIEMRKRADLEHNVEKPSASNSFSCPSKDVDHNVEVPSISNSPDWSTKGSDQNIEKRSVASNSCGSSTAKPLSKHVVGNETYSTRRSQRCHLGVPSGCMSVQNSRHKSQGEERDKPQRTAFTVKSPKGMLKGASSSSTSESHPRLRSANLSNPNSRQYDHAVLQRDGTGRGILQENSSHATGLSLSSESRQQTTRDPHEMRNSKQKHGNCRGLSAHKPNSVNKKFRCLDCNQTFSTGGYLKYHFKQHLGERPYKCDVCNKSFSQKVQVHSHLKTHLGVHEQYICDVCGKIYTWKYNFISHMSQHKGESLYKCQTCGKSFLSRGNLNKHQRNHTVYNFHKCDVCGKWFPRHCDLKRHIRTHLKRSLQSSLTDQERSNVESKLYRCDLCYQFFTSSSCLLVHKKRHYGIRQFACVHCGRAFFRKPELRVHERKHTGEKPYSCDLCGKRFADKSALRQHNRRHLKYV</sequence>
<dbReference type="AlphaFoldDB" id="A0AAV4ETY8"/>
<evidence type="ECO:0000256" key="2">
    <source>
        <dbReference type="ARBA" id="ARBA00022737"/>
    </source>
</evidence>
<evidence type="ECO:0000256" key="7">
    <source>
        <dbReference type="SAM" id="MobiDB-lite"/>
    </source>
</evidence>
<organism evidence="9 10">
    <name type="scientific">Elysia marginata</name>
    <dbReference type="NCBI Taxonomy" id="1093978"/>
    <lineage>
        <taxon>Eukaryota</taxon>
        <taxon>Metazoa</taxon>
        <taxon>Spiralia</taxon>
        <taxon>Lophotrochozoa</taxon>
        <taxon>Mollusca</taxon>
        <taxon>Gastropoda</taxon>
        <taxon>Heterobranchia</taxon>
        <taxon>Euthyneura</taxon>
        <taxon>Panpulmonata</taxon>
        <taxon>Sacoglossa</taxon>
        <taxon>Placobranchoidea</taxon>
        <taxon>Plakobranchidae</taxon>
        <taxon>Elysia</taxon>
    </lineage>
</organism>
<dbReference type="Pfam" id="PF00096">
    <property type="entry name" value="zf-C2H2"/>
    <property type="match status" value="5"/>
</dbReference>
<feature type="domain" description="C2H2-type" evidence="8">
    <location>
        <begin position="360"/>
        <end position="387"/>
    </location>
</feature>
<dbReference type="PROSITE" id="PS00028">
    <property type="entry name" value="ZINC_FINGER_C2H2_1"/>
    <property type="match status" value="8"/>
</dbReference>
<gene>
    <name evidence="9" type="ORF">ElyMa_005511900</name>
</gene>
<dbReference type="GO" id="GO:0001228">
    <property type="term" value="F:DNA-binding transcription activator activity, RNA polymerase II-specific"/>
    <property type="evidence" value="ECO:0007669"/>
    <property type="project" value="TreeGrafter"/>
</dbReference>
<feature type="domain" description="C2H2-type" evidence="8">
    <location>
        <begin position="416"/>
        <end position="438"/>
    </location>
</feature>
<keyword evidence="10" id="KW-1185">Reference proteome</keyword>
<dbReference type="SMART" id="SM00355">
    <property type="entry name" value="ZnF_C2H2"/>
    <property type="match status" value="8"/>
</dbReference>
<feature type="compositionally biased region" description="Basic and acidic residues" evidence="7">
    <location>
        <begin position="186"/>
        <end position="195"/>
    </location>
</feature>
<evidence type="ECO:0000256" key="4">
    <source>
        <dbReference type="ARBA" id="ARBA00022833"/>
    </source>
</evidence>
<keyword evidence="3 6" id="KW-0863">Zinc-finger</keyword>
<feature type="domain" description="C2H2-type" evidence="8">
    <location>
        <begin position="516"/>
        <end position="538"/>
    </location>
</feature>
<feature type="region of interest" description="Disordered" evidence="7">
    <location>
        <begin position="89"/>
        <end position="235"/>
    </location>
</feature>
<evidence type="ECO:0000313" key="9">
    <source>
        <dbReference type="EMBL" id="GFR64627.1"/>
    </source>
</evidence>
<proteinExistence type="predicted"/>
<feature type="domain" description="C2H2-type" evidence="8">
    <location>
        <begin position="388"/>
        <end position="411"/>
    </location>
</feature>
<evidence type="ECO:0000313" key="10">
    <source>
        <dbReference type="Proteomes" id="UP000762676"/>
    </source>
</evidence>
<dbReference type="PROSITE" id="PS50157">
    <property type="entry name" value="ZINC_FINGER_C2H2_2"/>
    <property type="match status" value="8"/>
</dbReference>
<protein>
    <submittedName>
        <fullName evidence="9">Zinc finger protein 37</fullName>
    </submittedName>
</protein>
<feature type="compositionally biased region" description="Polar residues" evidence="7">
    <location>
        <begin position="116"/>
        <end position="130"/>
    </location>
</feature>
<dbReference type="GO" id="GO:0008270">
    <property type="term" value="F:zinc ion binding"/>
    <property type="evidence" value="ECO:0007669"/>
    <property type="project" value="UniProtKB-KW"/>
</dbReference>
<evidence type="ECO:0000256" key="3">
    <source>
        <dbReference type="ARBA" id="ARBA00022771"/>
    </source>
</evidence>
<feature type="domain" description="C2H2-type" evidence="8">
    <location>
        <begin position="331"/>
        <end position="358"/>
    </location>
</feature>
<name>A0AAV4ETY8_9GAST</name>
<comment type="caution">
    <text evidence="9">The sequence shown here is derived from an EMBL/GenBank/DDBJ whole genome shotgun (WGS) entry which is preliminary data.</text>
</comment>
<keyword evidence="5" id="KW-0539">Nucleus</keyword>
<dbReference type="SUPFAM" id="SSF57667">
    <property type="entry name" value="beta-beta-alpha zinc fingers"/>
    <property type="match status" value="5"/>
</dbReference>
<accession>A0AAV4ETY8</accession>
<feature type="domain" description="C2H2-type" evidence="8">
    <location>
        <begin position="303"/>
        <end position="330"/>
    </location>
</feature>